<protein>
    <submittedName>
        <fullName evidence="1">Uncharacterized protein</fullName>
    </submittedName>
</protein>
<keyword evidence="2" id="KW-1185">Reference proteome</keyword>
<dbReference type="Proteomes" id="UP000293874">
    <property type="component" value="Unassembled WGS sequence"/>
</dbReference>
<proteinExistence type="predicted"/>
<sequence>MVFKLIRELAHHQLLFFTMKDHYTIKYCDASSILLINPQGMLKRLYCPFRVQCKQSTGPFKQGMWVWVEEVSVNAQDQLLFSILDTLYLYAHFDIKTVF</sequence>
<gene>
    <name evidence="1" type="ORF">EV199_1751</name>
</gene>
<reference evidence="1 2" key="1">
    <citation type="submission" date="2019-02" db="EMBL/GenBank/DDBJ databases">
        <title>Genomic Encyclopedia of Type Strains, Phase IV (KMG-IV): sequencing the most valuable type-strain genomes for metagenomic binning, comparative biology and taxonomic classification.</title>
        <authorList>
            <person name="Goeker M."/>
        </authorList>
    </citation>
    <scope>NUCLEOTIDE SEQUENCE [LARGE SCALE GENOMIC DNA]</scope>
    <source>
        <strain evidence="1 2">DSM 18116</strain>
    </source>
</reference>
<evidence type="ECO:0000313" key="2">
    <source>
        <dbReference type="Proteomes" id="UP000293874"/>
    </source>
</evidence>
<name>A0A4Q7N4E3_9BACT</name>
<dbReference type="AlphaFoldDB" id="A0A4Q7N4E3"/>
<comment type="caution">
    <text evidence="1">The sequence shown here is derived from an EMBL/GenBank/DDBJ whole genome shotgun (WGS) entry which is preliminary data.</text>
</comment>
<organism evidence="1 2">
    <name type="scientific">Pseudobacter ginsenosidimutans</name>
    <dbReference type="NCBI Taxonomy" id="661488"/>
    <lineage>
        <taxon>Bacteria</taxon>
        <taxon>Pseudomonadati</taxon>
        <taxon>Bacteroidota</taxon>
        <taxon>Chitinophagia</taxon>
        <taxon>Chitinophagales</taxon>
        <taxon>Chitinophagaceae</taxon>
        <taxon>Pseudobacter</taxon>
    </lineage>
</organism>
<evidence type="ECO:0000313" key="1">
    <source>
        <dbReference type="EMBL" id="RZS75876.1"/>
    </source>
</evidence>
<dbReference type="EMBL" id="SGXA01000001">
    <property type="protein sequence ID" value="RZS75876.1"/>
    <property type="molecule type" value="Genomic_DNA"/>
</dbReference>
<accession>A0A4Q7N4E3</accession>